<name>A0A7M5UX52_9CNID</name>
<dbReference type="Proteomes" id="UP000594262">
    <property type="component" value="Unplaced"/>
</dbReference>
<accession>A0A7M5UX52</accession>
<keyword evidence="1" id="KW-0732">Signal</keyword>
<proteinExistence type="predicted"/>
<feature type="signal peptide" evidence="1">
    <location>
        <begin position="1"/>
        <end position="20"/>
    </location>
</feature>
<reference evidence="2" key="1">
    <citation type="submission" date="2021-01" db="UniProtKB">
        <authorList>
            <consortium name="EnsemblMetazoa"/>
        </authorList>
    </citation>
    <scope>IDENTIFICATION</scope>
</reference>
<evidence type="ECO:0000313" key="3">
    <source>
        <dbReference type="Proteomes" id="UP000594262"/>
    </source>
</evidence>
<dbReference type="GeneID" id="136817198"/>
<evidence type="ECO:0000313" key="2">
    <source>
        <dbReference type="EnsemblMetazoa" id="CLYHEMP002702.2"/>
    </source>
</evidence>
<evidence type="ECO:0008006" key="4">
    <source>
        <dbReference type="Google" id="ProtNLM"/>
    </source>
</evidence>
<feature type="chain" id="PRO_5029691666" description="Chitin-binding type-4 domain-containing protein" evidence="1">
    <location>
        <begin position="21"/>
        <end position="350"/>
    </location>
</feature>
<dbReference type="AlphaFoldDB" id="A0A7M5UX52"/>
<dbReference type="EnsemblMetazoa" id="CLYHEMT002702.2">
    <property type="protein sequence ID" value="CLYHEMP002702.2"/>
    <property type="gene ID" value="CLYHEMG002702"/>
</dbReference>
<evidence type="ECO:0000256" key="1">
    <source>
        <dbReference type="SAM" id="SignalP"/>
    </source>
</evidence>
<dbReference type="OrthoDB" id="550577at2759"/>
<protein>
    <recommendedName>
        <fullName evidence="4">Chitin-binding type-4 domain-containing protein</fullName>
    </recommendedName>
</protein>
<organism evidence="2 3">
    <name type="scientific">Clytia hemisphaerica</name>
    <dbReference type="NCBI Taxonomy" id="252671"/>
    <lineage>
        <taxon>Eukaryota</taxon>
        <taxon>Metazoa</taxon>
        <taxon>Cnidaria</taxon>
        <taxon>Hydrozoa</taxon>
        <taxon>Hydroidolina</taxon>
        <taxon>Leptothecata</taxon>
        <taxon>Obeliida</taxon>
        <taxon>Clytiidae</taxon>
        <taxon>Clytia</taxon>
    </lineage>
</organism>
<sequence>MKALLITIATISSIINTISGHGVMVIPHNWLDYKQWVKTRSHGFVYEYVGMKSQQQCLPGMFFPRDLACKDYNNCAGFIEPTAACMWFTNYTFIQEPTLDPELWTYPHVKDPSMVKYNPWRSPGAAPINSPCGAAGGNPDGCLGGPYCGQMKGGFAYGPRLKDLDLSSHHKAYVTNWTRGEAVEVAWGIRANHGGGYSYRLCKMPKEGRKALTEECFQQTPLRFVGDKQWVQYGEDESTRYEFTAARTDNGTTPPGSQWTRNPIPPCNGFAGGINEDHPCKNGTQFPAPGPGLEGFGVKFKNILWTFEFVIIDMLHIPEDVEPGEYVVSFRWDGEQFPQVWNMCSSVWLN</sequence>
<dbReference type="RefSeq" id="XP_066929638.1">
    <property type="nucleotide sequence ID" value="XM_067073537.1"/>
</dbReference>
<keyword evidence="3" id="KW-1185">Reference proteome</keyword>